<dbReference type="Proteomes" id="UP001066276">
    <property type="component" value="Chromosome 10"/>
</dbReference>
<dbReference type="AlphaFoldDB" id="A0AAV7LYC8"/>
<feature type="region of interest" description="Disordered" evidence="1">
    <location>
        <begin position="19"/>
        <end position="39"/>
    </location>
</feature>
<name>A0AAV7LYC8_PLEWA</name>
<protein>
    <submittedName>
        <fullName evidence="2">Uncharacterized protein</fullName>
    </submittedName>
</protein>
<comment type="caution">
    <text evidence="2">The sequence shown here is derived from an EMBL/GenBank/DDBJ whole genome shotgun (WGS) entry which is preliminary data.</text>
</comment>
<evidence type="ECO:0000313" key="2">
    <source>
        <dbReference type="EMBL" id="KAJ1096555.1"/>
    </source>
</evidence>
<keyword evidence="3" id="KW-1185">Reference proteome</keyword>
<organism evidence="2 3">
    <name type="scientific">Pleurodeles waltl</name>
    <name type="common">Iberian ribbed newt</name>
    <dbReference type="NCBI Taxonomy" id="8319"/>
    <lineage>
        <taxon>Eukaryota</taxon>
        <taxon>Metazoa</taxon>
        <taxon>Chordata</taxon>
        <taxon>Craniata</taxon>
        <taxon>Vertebrata</taxon>
        <taxon>Euteleostomi</taxon>
        <taxon>Amphibia</taxon>
        <taxon>Batrachia</taxon>
        <taxon>Caudata</taxon>
        <taxon>Salamandroidea</taxon>
        <taxon>Salamandridae</taxon>
        <taxon>Pleurodelinae</taxon>
        <taxon>Pleurodeles</taxon>
    </lineage>
</organism>
<proteinExistence type="predicted"/>
<accession>A0AAV7LYC8</accession>
<sequence>MGVWARGAHARLSTLAQARSPVERGVEPKLSDAEESTLGGASNMAAPCVFSQLTSASGKSKVGTSAKGVPGSQVTKEIVIISNEDEDLQESIEGGLVKDSRGGADDAQPSTSQGAGVGWASMEEELLDYEEDLEEPATSQKRVVMARAGPGVVQGGHAKAHIQDVSAGNLPRGAVRRSGGFDVISRRQDDAVRFVMQQIEAGLPAVTISACSQPIVFRKQEGPVYMCLRSIPSLAKVGAINRVGRFGLGHPDEQYVNIFTDGF</sequence>
<reference evidence="2" key="1">
    <citation type="journal article" date="2022" name="bioRxiv">
        <title>Sequencing and chromosome-scale assembly of the giantPleurodeles waltlgenome.</title>
        <authorList>
            <person name="Brown T."/>
            <person name="Elewa A."/>
            <person name="Iarovenko S."/>
            <person name="Subramanian E."/>
            <person name="Araus A.J."/>
            <person name="Petzold A."/>
            <person name="Susuki M."/>
            <person name="Suzuki K.-i.T."/>
            <person name="Hayashi T."/>
            <person name="Toyoda A."/>
            <person name="Oliveira C."/>
            <person name="Osipova E."/>
            <person name="Leigh N.D."/>
            <person name="Simon A."/>
            <person name="Yun M.H."/>
        </authorList>
    </citation>
    <scope>NUCLEOTIDE SEQUENCE</scope>
    <source>
        <strain evidence="2">20211129_DDA</strain>
        <tissue evidence="2">Liver</tissue>
    </source>
</reference>
<feature type="compositionally biased region" description="Basic and acidic residues" evidence="1">
    <location>
        <begin position="21"/>
        <end position="32"/>
    </location>
</feature>
<dbReference type="EMBL" id="JANPWB010000014">
    <property type="protein sequence ID" value="KAJ1096555.1"/>
    <property type="molecule type" value="Genomic_DNA"/>
</dbReference>
<evidence type="ECO:0000313" key="3">
    <source>
        <dbReference type="Proteomes" id="UP001066276"/>
    </source>
</evidence>
<evidence type="ECO:0000256" key="1">
    <source>
        <dbReference type="SAM" id="MobiDB-lite"/>
    </source>
</evidence>
<gene>
    <name evidence="2" type="ORF">NDU88_001691</name>
</gene>